<proteinExistence type="predicted"/>
<reference evidence="3" key="1">
    <citation type="submission" date="2021-01" db="EMBL/GenBank/DDBJ databases">
        <authorList>
            <person name="Corre E."/>
            <person name="Pelletier E."/>
            <person name="Niang G."/>
            <person name="Scheremetjew M."/>
            <person name="Finn R."/>
            <person name="Kale V."/>
            <person name="Holt S."/>
            <person name="Cochrane G."/>
            <person name="Meng A."/>
            <person name="Brown T."/>
            <person name="Cohen L."/>
        </authorList>
    </citation>
    <scope>NUCLEOTIDE SEQUENCE</scope>
    <source>
        <strain evidence="3">Isolate 1302-5</strain>
    </source>
</reference>
<feature type="region of interest" description="Disordered" evidence="1">
    <location>
        <begin position="1"/>
        <end position="22"/>
    </location>
</feature>
<accession>A0A7S4J6S6</accession>
<evidence type="ECO:0000259" key="2">
    <source>
        <dbReference type="Pfam" id="PF01182"/>
    </source>
</evidence>
<dbReference type="SUPFAM" id="SSF100950">
    <property type="entry name" value="NagB/RpiA/CoA transferase-like"/>
    <property type="match status" value="1"/>
</dbReference>
<dbReference type="EMBL" id="HBKQ01033214">
    <property type="protein sequence ID" value="CAE2253720.1"/>
    <property type="molecule type" value="Transcribed_RNA"/>
</dbReference>
<dbReference type="InterPro" id="IPR037171">
    <property type="entry name" value="NagB/RpiA_transferase-like"/>
</dbReference>
<name>A0A7S4J6S6_9STRA</name>
<feature type="compositionally biased region" description="Pro residues" evidence="1">
    <location>
        <begin position="7"/>
        <end position="17"/>
    </location>
</feature>
<dbReference type="Pfam" id="PF01182">
    <property type="entry name" value="Glucosamine_iso"/>
    <property type="match status" value="1"/>
</dbReference>
<dbReference type="PANTHER" id="PTHR11054">
    <property type="entry name" value="6-PHOSPHOGLUCONOLACTONASE"/>
    <property type="match status" value="1"/>
</dbReference>
<organism evidence="3">
    <name type="scientific">Odontella aurita</name>
    <dbReference type="NCBI Taxonomy" id="265563"/>
    <lineage>
        <taxon>Eukaryota</taxon>
        <taxon>Sar</taxon>
        <taxon>Stramenopiles</taxon>
        <taxon>Ochrophyta</taxon>
        <taxon>Bacillariophyta</taxon>
        <taxon>Mediophyceae</taxon>
        <taxon>Biddulphiophycidae</taxon>
        <taxon>Eupodiscales</taxon>
        <taxon>Odontellaceae</taxon>
        <taxon>Odontella</taxon>
    </lineage>
</organism>
<dbReference type="PANTHER" id="PTHR11054:SF0">
    <property type="entry name" value="6-PHOSPHOGLUCONOLACTONASE"/>
    <property type="match status" value="1"/>
</dbReference>
<dbReference type="InterPro" id="IPR039104">
    <property type="entry name" value="6PGL"/>
</dbReference>
<dbReference type="AlphaFoldDB" id="A0A7S4J6S6"/>
<feature type="domain" description="Glucosamine/galactosamine-6-phosphate isomerase" evidence="2">
    <location>
        <begin position="79"/>
        <end position="305"/>
    </location>
</feature>
<evidence type="ECO:0000313" key="3">
    <source>
        <dbReference type="EMBL" id="CAE2253720.1"/>
    </source>
</evidence>
<evidence type="ECO:0000256" key="1">
    <source>
        <dbReference type="SAM" id="MobiDB-lite"/>
    </source>
</evidence>
<dbReference type="Gene3D" id="3.40.50.1360">
    <property type="match status" value="1"/>
</dbReference>
<sequence>MATLTSFPPPPPPPPPSAELGSAASSLPDLLDLLPFFFFFLLLFPPAANSSLASLLSIPFPPSPPPPPTPIDDVVILPDASSVGEAVRSLVIECAERALNERGHFALAIPGGSILKMLVGMSSDDGEGPDMSWTTKTTLCYVNHKCVDADDVELSTHAKAHKLFLDEWEGVNVLCPDGTDDGPGEAASYEDRMRALPEDVLPRCVDTGLPVFDLALIGVGDDGHVGSLYPGRDEVKVGDDGPWVLSVDMKSPPSITLSLPVMKNARRSVVAACGVSDKYPKGKSEGMRRAVADGGETIETFPAVGLRGSSTWIMDEAAGSDLGDEYLQRE</sequence>
<gene>
    <name evidence="3" type="ORF">OAUR00152_LOCUS22724</name>
</gene>
<dbReference type="InterPro" id="IPR006148">
    <property type="entry name" value="Glc/Gal-6P_isomerase"/>
</dbReference>
<dbReference type="GO" id="GO:0005975">
    <property type="term" value="P:carbohydrate metabolic process"/>
    <property type="evidence" value="ECO:0007669"/>
    <property type="project" value="InterPro"/>
</dbReference>
<protein>
    <recommendedName>
        <fullName evidence="2">Glucosamine/galactosamine-6-phosphate isomerase domain-containing protein</fullName>
    </recommendedName>
</protein>